<dbReference type="EMBL" id="RCZH01000001">
    <property type="protein sequence ID" value="TPG45310.1"/>
    <property type="molecule type" value="Genomic_DNA"/>
</dbReference>
<evidence type="ECO:0000256" key="1">
    <source>
        <dbReference type="SAM" id="SignalP"/>
    </source>
</evidence>
<dbReference type="OrthoDB" id="1363606at2"/>
<evidence type="ECO:0008006" key="4">
    <source>
        <dbReference type="Google" id="ProtNLM"/>
    </source>
</evidence>
<accession>A0A502F7H1</accession>
<feature type="signal peptide" evidence="1">
    <location>
        <begin position="1"/>
        <end position="18"/>
    </location>
</feature>
<dbReference type="RefSeq" id="WP_140502986.1">
    <property type="nucleotide sequence ID" value="NZ_RCZH01000001.1"/>
</dbReference>
<keyword evidence="1" id="KW-0732">Signal</keyword>
<evidence type="ECO:0000313" key="2">
    <source>
        <dbReference type="EMBL" id="TPG45310.1"/>
    </source>
</evidence>
<dbReference type="Proteomes" id="UP000319700">
    <property type="component" value="Unassembled WGS sequence"/>
</dbReference>
<sequence length="146" mass="16749">MKLKILLVLLFFTLLAQAQTKVIAHKSHSGSKNSFAKAYKNNLFDISHSNFGLPEHKIIILDTVIAVHNSLTILKIRESIHTYTSGVNYKNLKKSDFKFKTTMISDSLFNEKNTVRYIKSAPPYRYPLYFLNSIDSVVFIGFKNPF</sequence>
<name>A0A502F7H1_9FLAO</name>
<dbReference type="AlphaFoldDB" id="A0A502F7H1"/>
<organism evidence="2 3">
    <name type="scientific">Flavobacterium pectinovorum</name>
    <dbReference type="NCBI Taxonomy" id="29533"/>
    <lineage>
        <taxon>Bacteria</taxon>
        <taxon>Pseudomonadati</taxon>
        <taxon>Bacteroidota</taxon>
        <taxon>Flavobacteriia</taxon>
        <taxon>Flavobacteriales</taxon>
        <taxon>Flavobacteriaceae</taxon>
        <taxon>Flavobacterium</taxon>
    </lineage>
</organism>
<protein>
    <recommendedName>
        <fullName evidence="4">GLPGLI family protein</fullName>
    </recommendedName>
</protein>
<keyword evidence="3" id="KW-1185">Reference proteome</keyword>
<evidence type="ECO:0000313" key="3">
    <source>
        <dbReference type="Proteomes" id="UP000319700"/>
    </source>
</evidence>
<comment type="caution">
    <text evidence="2">The sequence shown here is derived from an EMBL/GenBank/DDBJ whole genome shotgun (WGS) entry which is preliminary data.</text>
</comment>
<proteinExistence type="predicted"/>
<gene>
    <name evidence="2" type="ORF">EAH81_01540</name>
</gene>
<feature type="chain" id="PRO_5021385486" description="GLPGLI family protein" evidence="1">
    <location>
        <begin position="19"/>
        <end position="146"/>
    </location>
</feature>
<reference evidence="2 3" key="1">
    <citation type="journal article" date="2019" name="Environ. Microbiol.">
        <title>Species interactions and distinct microbial communities in high Arctic permafrost affected cryosols are associated with the CH4 and CO2 gas fluxes.</title>
        <authorList>
            <person name="Altshuler I."/>
            <person name="Hamel J."/>
            <person name="Turney S."/>
            <person name="Magnuson E."/>
            <person name="Levesque R."/>
            <person name="Greer C."/>
            <person name="Whyte L.G."/>
        </authorList>
    </citation>
    <scope>NUCLEOTIDE SEQUENCE [LARGE SCALE GENOMIC DNA]</scope>
    <source>
        <strain evidence="2 3">42</strain>
    </source>
</reference>